<dbReference type="InterPro" id="IPR012912">
    <property type="entry name" value="Plasmid_pRiA4b_Orf3-like"/>
</dbReference>
<evidence type="ECO:0000259" key="2">
    <source>
        <dbReference type="Pfam" id="PF07929"/>
    </source>
</evidence>
<dbReference type="PANTHER" id="PTHR41878:SF1">
    <property type="entry name" value="TNPR PROTEIN"/>
    <property type="match status" value="1"/>
</dbReference>
<reference evidence="3" key="1">
    <citation type="journal article" date="2022" name="bioRxiv">
        <title>Deciphering the potential niche of two novel black yeast fungi from a biological soil crust based on their genomes, phenotypes, and melanin regulation.</title>
        <authorList>
            <consortium name="DOE Joint Genome Institute"/>
            <person name="Carr E.C."/>
            <person name="Barton Q."/>
            <person name="Grambo S."/>
            <person name="Sullivan M."/>
            <person name="Renfro C.M."/>
            <person name="Kuo A."/>
            <person name="Pangilinan J."/>
            <person name="Lipzen A."/>
            <person name="Keymanesh K."/>
            <person name="Savage E."/>
            <person name="Barry K."/>
            <person name="Grigoriev I.V."/>
            <person name="Riekhof W.R."/>
            <person name="Harris S.S."/>
        </authorList>
    </citation>
    <scope>NUCLEOTIDE SEQUENCE</scope>
    <source>
        <strain evidence="3">JF 03-4F</strain>
    </source>
</reference>
<keyword evidence="4" id="KW-1185">Reference proteome</keyword>
<dbReference type="EMBL" id="MU404354">
    <property type="protein sequence ID" value="KAI1613248.1"/>
    <property type="molecule type" value="Genomic_DNA"/>
</dbReference>
<comment type="caution">
    <text evidence="3">The sequence shown here is derived from an EMBL/GenBank/DDBJ whole genome shotgun (WGS) entry which is preliminary data.</text>
</comment>
<gene>
    <name evidence="3" type="ORF">EDD36DRAFT_465380</name>
</gene>
<dbReference type="AlphaFoldDB" id="A0AAN6DXG3"/>
<dbReference type="SUPFAM" id="SSF159941">
    <property type="entry name" value="MM3350-like"/>
    <property type="match status" value="1"/>
</dbReference>
<dbReference type="InterPro" id="IPR024047">
    <property type="entry name" value="MM3350-like_sf"/>
</dbReference>
<dbReference type="PANTHER" id="PTHR41878">
    <property type="entry name" value="LEXA REPRESSOR-RELATED"/>
    <property type="match status" value="1"/>
</dbReference>
<name>A0AAN6DXG3_9EURO</name>
<proteinExistence type="predicted"/>
<feature type="compositionally biased region" description="Polar residues" evidence="1">
    <location>
        <begin position="19"/>
        <end position="31"/>
    </location>
</feature>
<feature type="domain" description="Plasmid pRiA4b Orf3-like" evidence="2">
    <location>
        <begin position="51"/>
        <end position="238"/>
    </location>
</feature>
<accession>A0AAN6DXG3</accession>
<sequence>MPKVPKSGKTQRKDPLQGTRKSASTAKTNGASKPPSEDHPPKYLFQCALVDSEDPMITRMLSVPSTFTLDQMHDVMQISFGWENSHLWQFELHSIFSSEDEEDDDYEMVGNMPLLTFMNDPRDRASIDPSRADTFKPTSWKLSDIFENEKYRSKANLRYMYDFGDDWEHDIIFLGIEDPGLRKALMPDAEYNHPLCFGGEGHPCAEDCGGAPGWAHLKSVLTKPRARDPEDLKDWYKRYCTNGDPKGLDPYRWNILDVNDRLDLLKA</sequence>
<protein>
    <submittedName>
        <fullName evidence="3">MM3350-like domain-containing protein</fullName>
    </submittedName>
</protein>
<evidence type="ECO:0000313" key="4">
    <source>
        <dbReference type="Proteomes" id="UP001203852"/>
    </source>
</evidence>
<dbReference type="Pfam" id="PF07929">
    <property type="entry name" value="PRiA4_ORF3"/>
    <property type="match status" value="1"/>
</dbReference>
<feature type="region of interest" description="Disordered" evidence="1">
    <location>
        <begin position="1"/>
        <end position="42"/>
    </location>
</feature>
<evidence type="ECO:0000313" key="3">
    <source>
        <dbReference type="EMBL" id="KAI1613248.1"/>
    </source>
</evidence>
<dbReference type="Gene3D" id="3.10.290.30">
    <property type="entry name" value="MM3350-like"/>
    <property type="match status" value="1"/>
</dbReference>
<organism evidence="3 4">
    <name type="scientific">Exophiala viscosa</name>
    <dbReference type="NCBI Taxonomy" id="2486360"/>
    <lineage>
        <taxon>Eukaryota</taxon>
        <taxon>Fungi</taxon>
        <taxon>Dikarya</taxon>
        <taxon>Ascomycota</taxon>
        <taxon>Pezizomycotina</taxon>
        <taxon>Eurotiomycetes</taxon>
        <taxon>Chaetothyriomycetidae</taxon>
        <taxon>Chaetothyriales</taxon>
        <taxon>Herpotrichiellaceae</taxon>
        <taxon>Exophiala</taxon>
    </lineage>
</organism>
<dbReference type="Proteomes" id="UP001203852">
    <property type="component" value="Unassembled WGS sequence"/>
</dbReference>
<evidence type="ECO:0000256" key="1">
    <source>
        <dbReference type="SAM" id="MobiDB-lite"/>
    </source>
</evidence>